<protein>
    <submittedName>
        <fullName evidence="1">SFRICE_019643</fullName>
    </submittedName>
</protein>
<name>A0A2H1WNH9_SPOFR</name>
<evidence type="ECO:0000313" key="1">
    <source>
        <dbReference type="EMBL" id="SOQ54536.1"/>
    </source>
</evidence>
<gene>
    <name evidence="1" type="ORF">SFRICE_019643</name>
</gene>
<proteinExistence type="predicted"/>
<organism evidence="1">
    <name type="scientific">Spodoptera frugiperda</name>
    <name type="common">Fall armyworm</name>
    <dbReference type="NCBI Taxonomy" id="7108"/>
    <lineage>
        <taxon>Eukaryota</taxon>
        <taxon>Metazoa</taxon>
        <taxon>Ecdysozoa</taxon>
        <taxon>Arthropoda</taxon>
        <taxon>Hexapoda</taxon>
        <taxon>Insecta</taxon>
        <taxon>Pterygota</taxon>
        <taxon>Neoptera</taxon>
        <taxon>Endopterygota</taxon>
        <taxon>Lepidoptera</taxon>
        <taxon>Glossata</taxon>
        <taxon>Ditrysia</taxon>
        <taxon>Noctuoidea</taxon>
        <taxon>Noctuidae</taxon>
        <taxon>Amphipyrinae</taxon>
        <taxon>Spodoptera</taxon>
    </lineage>
</organism>
<accession>A0A2H1WNH9</accession>
<sequence>MQVSFIFGTTDWTWESKSLDTVTLAPLETKADYNNREIKISVMYLTLQGFLFLRFKPVNEQADQSPPPMDTQNTNGITRFFSTKGVLCYVIVDVFGFHQSYSLLSTGGNGFLYGKMCAMDVLPTSLHNTSYTCSIVSVEMLVSTWGCRQVKGLLDSSLLSLTLTLASTKVGGVTNLMICHPQRGLKIRIYIEPVFPVHDIKGLKNKEMGP</sequence>
<dbReference type="AlphaFoldDB" id="A0A2H1WNH9"/>
<reference evidence="1" key="1">
    <citation type="submission" date="2016-07" db="EMBL/GenBank/DDBJ databases">
        <authorList>
            <person name="Bretaudeau A."/>
        </authorList>
    </citation>
    <scope>NUCLEOTIDE SEQUENCE</scope>
    <source>
        <strain evidence="1">Rice</strain>
        <tissue evidence="1">Whole body</tissue>
    </source>
</reference>
<dbReference type="EMBL" id="ODYU01009843">
    <property type="protein sequence ID" value="SOQ54536.1"/>
    <property type="molecule type" value="Genomic_DNA"/>
</dbReference>